<dbReference type="AlphaFoldDB" id="A0AAV4M9Q1"/>
<reference evidence="1 2" key="1">
    <citation type="submission" date="2021-06" db="EMBL/GenBank/DDBJ databases">
        <title>Caerostris extrusa draft genome.</title>
        <authorList>
            <person name="Kono N."/>
            <person name="Arakawa K."/>
        </authorList>
    </citation>
    <scope>NUCLEOTIDE SEQUENCE [LARGE SCALE GENOMIC DNA]</scope>
</reference>
<protein>
    <submittedName>
        <fullName evidence="1">Uncharacterized protein</fullName>
    </submittedName>
</protein>
<evidence type="ECO:0000313" key="2">
    <source>
        <dbReference type="Proteomes" id="UP001054945"/>
    </source>
</evidence>
<dbReference type="Proteomes" id="UP001054945">
    <property type="component" value="Unassembled WGS sequence"/>
</dbReference>
<keyword evidence="2" id="KW-1185">Reference proteome</keyword>
<accession>A0AAV4M9Q1</accession>
<evidence type="ECO:0000313" key="1">
    <source>
        <dbReference type="EMBL" id="GIX68811.1"/>
    </source>
</evidence>
<proteinExistence type="predicted"/>
<sequence length="78" mass="8682">MFFIVGVSSYLEDDIPALHKLSHLLAIHHTGMTSRHAAKALHCWSAAEISGRKIGIVFVYSCQQCVDFPKASLKQKNK</sequence>
<organism evidence="1 2">
    <name type="scientific">Caerostris extrusa</name>
    <name type="common">Bark spider</name>
    <name type="synonym">Caerostris bankana</name>
    <dbReference type="NCBI Taxonomy" id="172846"/>
    <lineage>
        <taxon>Eukaryota</taxon>
        <taxon>Metazoa</taxon>
        <taxon>Ecdysozoa</taxon>
        <taxon>Arthropoda</taxon>
        <taxon>Chelicerata</taxon>
        <taxon>Arachnida</taxon>
        <taxon>Araneae</taxon>
        <taxon>Araneomorphae</taxon>
        <taxon>Entelegynae</taxon>
        <taxon>Araneoidea</taxon>
        <taxon>Araneidae</taxon>
        <taxon>Caerostris</taxon>
    </lineage>
</organism>
<name>A0AAV4M9Q1_CAEEX</name>
<gene>
    <name evidence="1" type="ORF">CEXT_315181</name>
</gene>
<comment type="caution">
    <text evidence="1">The sequence shown here is derived from an EMBL/GenBank/DDBJ whole genome shotgun (WGS) entry which is preliminary data.</text>
</comment>
<dbReference type="EMBL" id="BPLR01019527">
    <property type="protein sequence ID" value="GIX68811.1"/>
    <property type="molecule type" value="Genomic_DNA"/>
</dbReference>